<sequence length="90" mass="10221">MLCWVPSHVGIVGNEQSGRAAKLAVAPMNITIPVEDLRKHINLLHSKWQEQWDSDTNNNLNAEKPLVEPWPSFTNRKSNTLIIRLCIGYT</sequence>
<dbReference type="AlphaFoldDB" id="A0A4Y2MW13"/>
<organism evidence="1 2">
    <name type="scientific">Araneus ventricosus</name>
    <name type="common">Orbweaver spider</name>
    <name type="synonym">Epeira ventricosa</name>
    <dbReference type="NCBI Taxonomy" id="182803"/>
    <lineage>
        <taxon>Eukaryota</taxon>
        <taxon>Metazoa</taxon>
        <taxon>Ecdysozoa</taxon>
        <taxon>Arthropoda</taxon>
        <taxon>Chelicerata</taxon>
        <taxon>Arachnida</taxon>
        <taxon>Araneae</taxon>
        <taxon>Araneomorphae</taxon>
        <taxon>Entelegynae</taxon>
        <taxon>Araneoidea</taxon>
        <taxon>Araneidae</taxon>
        <taxon>Araneus</taxon>
    </lineage>
</organism>
<proteinExistence type="predicted"/>
<dbReference type="OrthoDB" id="6435860at2759"/>
<evidence type="ECO:0000313" key="1">
    <source>
        <dbReference type="EMBL" id="GBN31348.1"/>
    </source>
</evidence>
<dbReference type="Proteomes" id="UP000499080">
    <property type="component" value="Unassembled WGS sequence"/>
</dbReference>
<accession>A0A4Y2MW13</accession>
<protein>
    <submittedName>
        <fullName evidence="1">Uncharacterized protein</fullName>
    </submittedName>
</protein>
<evidence type="ECO:0000313" key="2">
    <source>
        <dbReference type="Proteomes" id="UP000499080"/>
    </source>
</evidence>
<dbReference type="EMBL" id="BGPR01008068">
    <property type="protein sequence ID" value="GBN31348.1"/>
    <property type="molecule type" value="Genomic_DNA"/>
</dbReference>
<comment type="caution">
    <text evidence="1">The sequence shown here is derived from an EMBL/GenBank/DDBJ whole genome shotgun (WGS) entry which is preliminary data.</text>
</comment>
<name>A0A4Y2MW13_ARAVE</name>
<keyword evidence="2" id="KW-1185">Reference proteome</keyword>
<gene>
    <name evidence="1" type="ORF">AVEN_228551_1</name>
</gene>
<reference evidence="1 2" key="1">
    <citation type="journal article" date="2019" name="Sci. Rep.">
        <title>Orb-weaving spider Araneus ventricosus genome elucidates the spidroin gene catalogue.</title>
        <authorList>
            <person name="Kono N."/>
            <person name="Nakamura H."/>
            <person name="Ohtoshi R."/>
            <person name="Moran D.A.P."/>
            <person name="Shinohara A."/>
            <person name="Yoshida Y."/>
            <person name="Fujiwara M."/>
            <person name="Mori M."/>
            <person name="Tomita M."/>
            <person name="Arakawa K."/>
        </authorList>
    </citation>
    <scope>NUCLEOTIDE SEQUENCE [LARGE SCALE GENOMIC DNA]</scope>
</reference>